<protein>
    <recommendedName>
        <fullName evidence="3">Cyanobacterial aminoacyl-tRNA synthetase CAAD domain-containing protein</fullName>
    </recommendedName>
</protein>
<organism evidence="4 5">
    <name type="scientific">Artemisia annua</name>
    <name type="common">Sweet wormwood</name>
    <dbReference type="NCBI Taxonomy" id="35608"/>
    <lineage>
        <taxon>Eukaryota</taxon>
        <taxon>Viridiplantae</taxon>
        <taxon>Streptophyta</taxon>
        <taxon>Embryophyta</taxon>
        <taxon>Tracheophyta</taxon>
        <taxon>Spermatophyta</taxon>
        <taxon>Magnoliopsida</taxon>
        <taxon>eudicotyledons</taxon>
        <taxon>Gunneridae</taxon>
        <taxon>Pentapetalae</taxon>
        <taxon>asterids</taxon>
        <taxon>campanulids</taxon>
        <taxon>Asterales</taxon>
        <taxon>Asteraceae</taxon>
        <taxon>Asteroideae</taxon>
        <taxon>Anthemideae</taxon>
        <taxon>Artemisiinae</taxon>
        <taxon>Artemisia</taxon>
    </lineage>
</organism>
<accession>A0A2U1N3Q2</accession>
<dbReference type="STRING" id="35608.A0A2U1N3Q2"/>
<evidence type="ECO:0000313" key="5">
    <source>
        <dbReference type="Proteomes" id="UP000245207"/>
    </source>
</evidence>
<dbReference type="OrthoDB" id="2014299at2759"/>
<sequence>MSCLMSTLPFAPLFAIQNRPFCAPLHKHTVSVLKGQQGRVAVIAKASGSSESTSLNIIESVQSFWDKPEDRVALFGLGFASVVALWASLNLVSAVDKLPVVPGVFELIGIWFSTWFVYRYLLFKPDRKELVQIINKSLADVIGQ</sequence>
<dbReference type="EMBL" id="PKPP01003705">
    <property type="protein sequence ID" value="PWA68106.1"/>
    <property type="molecule type" value="Genomic_DNA"/>
</dbReference>
<reference evidence="4 5" key="1">
    <citation type="journal article" date="2018" name="Mol. Plant">
        <title>The genome of Artemisia annua provides insight into the evolution of Asteraceae family and artemisinin biosynthesis.</title>
        <authorList>
            <person name="Shen Q."/>
            <person name="Zhang L."/>
            <person name="Liao Z."/>
            <person name="Wang S."/>
            <person name="Yan T."/>
            <person name="Shi P."/>
            <person name="Liu M."/>
            <person name="Fu X."/>
            <person name="Pan Q."/>
            <person name="Wang Y."/>
            <person name="Lv Z."/>
            <person name="Lu X."/>
            <person name="Zhang F."/>
            <person name="Jiang W."/>
            <person name="Ma Y."/>
            <person name="Chen M."/>
            <person name="Hao X."/>
            <person name="Li L."/>
            <person name="Tang Y."/>
            <person name="Lv G."/>
            <person name="Zhou Y."/>
            <person name="Sun X."/>
            <person name="Brodelius P.E."/>
            <person name="Rose J.K.C."/>
            <person name="Tang K."/>
        </authorList>
    </citation>
    <scope>NUCLEOTIDE SEQUENCE [LARGE SCALE GENOMIC DNA]</scope>
    <source>
        <strain evidence="5">cv. Huhao1</strain>
        <tissue evidence="4">Leaf</tissue>
    </source>
</reference>
<evidence type="ECO:0000256" key="2">
    <source>
        <dbReference type="SAM" id="Phobius"/>
    </source>
</evidence>
<dbReference type="AlphaFoldDB" id="A0A2U1N3Q2"/>
<dbReference type="GO" id="GO:0009535">
    <property type="term" value="C:chloroplast thylakoid membrane"/>
    <property type="evidence" value="ECO:0007669"/>
    <property type="project" value="TreeGrafter"/>
</dbReference>
<dbReference type="PANTHER" id="PTHR33222">
    <property type="match status" value="1"/>
</dbReference>
<dbReference type="Proteomes" id="UP000245207">
    <property type="component" value="Unassembled WGS sequence"/>
</dbReference>
<comment type="caution">
    <text evidence="4">The sequence shown here is derived from an EMBL/GenBank/DDBJ whole genome shotgun (WGS) entry which is preliminary data.</text>
</comment>
<evidence type="ECO:0000256" key="1">
    <source>
        <dbReference type="ARBA" id="ARBA00004141"/>
    </source>
</evidence>
<dbReference type="InterPro" id="IPR025564">
    <property type="entry name" value="CAAD_dom"/>
</dbReference>
<proteinExistence type="predicted"/>
<keyword evidence="2" id="KW-0472">Membrane</keyword>
<keyword evidence="2" id="KW-1133">Transmembrane helix</keyword>
<keyword evidence="2" id="KW-0812">Transmembrane</keyword>
<feature type="domain" description="Cyanobacterial aminoacyl-tRNA synthetase CAAD" evidence="3">
    <location>
        <begin position="60"/>
        <end position="143"/>
    </location>
</feature>
<gene>
    <name evidence="4" type="ORF">CTI12_AA309940</name>
</gene>
<evidence type="ECO:0000313" key="4">
    <source>
        <dbReference type="EMBL" id="PWA68106.1"/>
    </source>
</evidence>
<evidence type="ECO:0000259" key="3">
    <source>
        <dbReference type="Pfam" id="PF14159"/>
    </source>
</evidence>
<feature type="transmembrane region" description="Helical" evidence="2">
    <location>
        <begin position="98"/>
        <end position="118"/>
    </location>
</feature>
<name>A0A2U1N3Q2_ARTAN</name>
<comment type="subcellular location">
    <subcellularLocation>
        <location evidence="1">Membrane</location>
        <topology evidence="1">Multi-pass membrane protein</topology>
    </subcellularLocation>
</comment>
<keyword evidence="5" id="KW-1185">Reference proteome</keyword>
<dbReference type="Pfam" id="PF14159">
    <property type="entry name" value="CAAD"/>
    <property type="match status" value="1"/>
</dbReference>
<feature type="transmembrane region" description="Helical" evidence="2">
    <location>
        <begin position="72"/>
        <end position="92"/>
    </location>
</feature>
<dbReference type="InterPro" id="IPR033344">
    <property type="entry name" value="CURT1"/>
</dbReference>
<dbReference type="PANTHER" id="PTHR33222:SF3">
    <property type="entry name" value="PROTEIN CURVATURE THYLAKOID 1C, CHLOROPLASTIC"/>
    <property type="match status" value="1"/>
</dbReference>